<reference evidence="2 3" key="1">
    <citation type="journal article" date="2019" name="Int. J. Syst. Evol. Microbiol.">
        <title>The Global Catalogue of Microorganisms (GCM) 10K type strain sequencing project: providing services to taxonomists for standard genome sequencing and annotation.</title>
        <authorList>
            <consortium name="The Broad Institute Genomics Platform"/>
            <consortium name="The Broad Institute Genome Sequencing Center for Infectious Disease"/>
            <person name="Wu L."/>
            <person name="Ma J."/>
        </authorList>
    </citation>
    <scope>NUCLEOTIDE SEQUENCE [LARGE SCALE GENOMIC DNA]</scope>
    <source>
        <strain evidence="2 3">IBRC-M 10256</strain>
    </source>
</reference>
<evidence type="ECO:0000313" key="3">
    <source>
        <dbReference type="Proteomes" id="UP001595846"/>
    </source>
</evidence>
<feature type="transmembrane region" description="Helical" evidence="1">
    <location>
        <begin position="146"/>
        <end position="166"/>
    </location>
</feature>
<keyword evidence="3" id="KW-1185">Reference proteome</keyword>
<protein>
    <recommendedName>
        <fullName evidence="4">CARDB domain-containing protein</fullName>
    </recommendedName>
</protein>
<dbReference type="Pfam" id="PF24368">
    <property type="entry name" value="DUF7524"/>
    <property type="match status" value="1"/>
</dbReference>
<comment type="caution">
    <text evidence="2">The sequence shown here is derived from an EMBL/GenBank/DDBJ whole genome shotgun (WGS) entry which is preliminary data.</text>
</comment>
<accession>A0ABD5NIN0</accession>
<keyword evidence="1" id="KW-1133">Transmembrane helix</keyword>
<gene>
    <name evidence="2" type="ORF">ACFOUR_00645</name>
</gene>
<feature type="transmembrane region" description="Helical" evidence="1">
    <location>
        <begin position="172"/>
        <end position="190"/>
    </location>
</feature>
<evidence type="ECO:0008006" key="4">
    <source>
        <dbReference type="Google" id="ProtNLM"/>
    </source>
</evidence>
<keyword evidence="1" id="KW-0812">Transmembrane</keyword>
<name>A0ABD5NIN0_9EURY</name>
<sequence length="201" mass="20667">MPESITVHVNRSERGAIEVDRPSIETDRAFEVRVKNHGEPLHLFVRASDEIAEALTVEETNPYVAAGDSTVVPVTVHAHSGPSTGAVRLETGFGANATDVAVTLTGGVGDDHRVDVDERLATPATDEDMDGSTVDALFSGVGVDGLAVGGLVALALLVGTATAATIRGPVGALSLVLVLGGIAVGLALLLRDRVDTENQSE</sequence>
<dbReference type="GeneID" id="73904958"/>
<dbReference type="InterPro" id="IPR055946">
    <property type="entry name" value="DUF7524"/>
</dbReference>
<keyword evidence="1" id="KW-0472">Membrane</keyword>
<dbReference type="Proteomes" id="UP001595846">
    <property type="component" value="Unassembled WGS sequence"/>
</dbReference>
<dbReference type="EMBL" id="JBHSAQ010000001">
    <property type="protein sequence ID" value="MFC3956881.1"/>
    <property type="molecule type" value="Genomic_DNA"/>
</dbReference>
<dbReference type="AlphaFoldDB" id="A0ABD5NIN0"/>
<evidence type="ECO:0000256" key="1">
    <source>
        <dbReference type="SAM" id="Phobius"/>
    </source>
</evidence>
<dbReference type="RefSeq" id="WP_256532180.1">
    <property type="nucleotide sequence ID" value="NZ_CP101824.1"/>
</dbReference>
<organism evidence="2 3">
    <name type="scientific">Halovivax cerinus</name>
    <dbReference type="NCBI Taxonomy" id="1487865"/>
    <lineage>
        <taxon>Archaea</taxon>
        <taxon>Methanobacteriati</taxon>
        <taxon>Methanobacteriota</taxon>
        <taxon>Stenosarchaea group</taxon>
        <taxon>Halobacteria</taxon>
        <taxon>Halobacteriales</taxon>
        <taxon>Natrialbaceae</taxon>
        <taxon>Halovivax</taxon>
    </lineage>
</organism>
<proteinExistence type="predicted"/>
<evidence type="ECO:0000313" key="2">
    <source>
        <dbReference type="EMBL" id="MFC3956881.1"/>
    </source>
</evidence>